<dbReference type="PROSITE" id="PS50206">
    <property type="entry name" value="RHODANESE_3"/>
    <property type="match status" value="1"/>
</dbReference>
<evidence type="ECO:0000256" key="1">
    <source>
        <dbReference type="ARBA" id="ARBA00023266"/>
    </source>
</evidence>
<keyword evidence="4" id="KW-1185">Reference proteome</keyword>
<accession>A0ABY6AYU1</accession>
<evidence type="ECO:0000313" key="4">
    <source>
        <dbReference type="Proteomes" id="UP001064933"/>
    </source>
</evidence>
<dbReference type="SUPFAM" id="SSF52821">
    <property type="entry name" value="Rhodanese/Cell cycle control phosphatase"/>
    <property type="match status" value="1"/>
</dbReference>
<dbReference type="Gene3D" id="3.40.250.10">
    <property type="entry name" value="Rhodanese-like domain"/>
    <property type="match status" value="1"/>
</dbReference>
<dbReference type="InterPro" id="IPR001763">
    <property type="entry name" value="Rhodanese-like_dom"/>
</dbReference>
<dbReference type="SUPFAM" id="SSF52540">
    <property type="entry name" value="P-loop containing nucleoside triphosphate hydrolases"/>
    <property type="match status" value="1"/>
</dbReference>
<feature type="domain" description="Rhodanese" evidence="2">
    <location>
        <begin position="21"/>
        <end position="137"/>
    </location>
</feature>
<dbReference type="Pfam" id="PF26341">
    <property type="entry name" value="AAA_SelU"/>
    <property type="match status" value="1"/>
</dbReference>
<dbReference type="PANTHER" id="PTHR30401">
    <property type="entry name" value="TRNA 2-SELENOURIDINE SYNTHASE"/>
    <property type="match status" value="1"/>
</dbReference>
<organism evidence="3 4">
    <name type="scientific">Roseateles amylovorans</name>
    <dbReference type="NCBI Taxonomy" id="2978473"/>
    <lineage>
        <taxon>Bacteria</taxon>
        <taxon>Pseudomonadati</taxon>
        <taxon>Pseudomonadota</taxon>
        <taxon>Betaproteobacteria</taxon>
        <taxon>Burkholderiales</taxon>
        <taxon>Sphaerotilaceae</taxon>
        <taxon>Roseateles</taxon>
    </lineage>
</organism>
<evidence type="ECO:0000313" key="3">
    <source>
        <dbReference type="EMBL" id="UXH76473.1"/>
    </source>
</evidence>
<dbReference type="InterPro" id="IPR058840">
    <property type="entry name" value="AAA_SelU"/>
</dbReference>
<dbReference type="SMART" id="SM00450">
    <property type="entry name" value="RHOD"/>
    <property type="match status" value="1"/>
</dbReference>
<dbReference type="NCBIfam" id="NF008752">
    <property type="entry name" value="PRK11784.1-4"/>
    <property type="match status" value="1"/>
</dbReference>
<sequence>MSQYHVIQPADAFDRLAQFSTVIDVRSPAEFAEDHLPGAVNWPVLENDERHQVGTLYKQDPLEGRKVGAALVARNIARHLDQHREVMVKHWRPMVYCWRGGQRSGAMNWFLNQIGFKSLQLVGGYKAFRGEVIRTLSSQPGTINFIVLCGRTGTGKTRLLHALSEAGHQVLDLEGLARHRGSILGALPGQPQPSQKAFDTALWQAMQALDTSRPVFVESESRKIGGVQLPESLHSRLRSQARCVWVEMALDGRVQLLLEDYQHFQSDPAGFGRLLEGLIALRGRERVGRWQMLAQDGDWASVFRELVVEHYDPGYERSLLNHFPQLGKAPKVSLAGGGLEDVASGVQALGLIAAQDGGEALPSERRGR</sequence>
<dbReference type="InterPro" id="IPR017582">
    <property type="entry name" value="SelU"/>
</dbReference>
<dbReference type="NCBIfam" id="NF008750">
    <property type="entry name" value="PRK11784.1-2"/>
    <property type="match status" value="1"/>
</dbReference>
<name>A0ABY6AYU1_9BURK</name>
<proteinExistence type="predicted"/>
<dbReference type="EC" id="2.5.1.-" evidence="3"/>
<dbReference type="RefSeq" id="WP_261756204.1">
    <property type="nucleotide sequence ID" value="NZ_CP104562.2"/>
</dbReference>
<keyword evidence="1" id="KW-0711">Selenium</keyword>
<dbReference type="EMBL" id="CP104562">
    <property type="protein sequence ID" value="UXH76473.1"/>
    <property type="molecule type" value="Genomic_DNA"/>
</dbReference>
<protein>
    <submittedName>
        <fullName evidence="3">tRNA 2-selenouridine(34) synthase MnmH</fullName>
        <ecNumber evidence="3">2.5.1.-</ecNumber>
    </submittedName>
</protein>
<reference evidence="3" key="1">
    <citation type="submission" date="2022-10" db="EMBL/GenBank/DDBJ databases">
        <title>Characterization and whole genome sequencing of a new Roseateles species, isolated from fresh water.</title>
        <authorList>
            <person name="Guliayeva D.Y."/>
            <person name="Akhremchuk A.E."/>
            <person name="Sikolenko M.A."/>
            <person name="Valentovich L.N."/>
            <person name="Sidarenka A.V."/>
        </authorList>
    </citation>
    <scope>NUCLEOTIDE SEQUENCE</scope>
    <source>
        <strain evidence="3">BIM B-1768</strain>
    </source>
</reference>
<dbReference type="InterPro" id="IPR027417">
    <property type="entry name" value="P-loop_NTPase"/>
</dbReference>
<dbReference type="Proteomes" id="UP001064933">
    <property type="component" value="Chromosome"/>
</dbReference>
<dbReference type="GO" id="GO:0016740">
    <property type="term" value="F:transferase activity"/>
    <property type="evidence" value="ECO:0007669"/>
    <property type="project" value="UniProtKB-KW"/>
</dbReference>
<dbReference type="PANTHER" id="PTHR30401:SF0">
    <property type="entry name" value="TRNA 2-SELENOURIDINE SYNTHASE"/>
    <property type="match status" value="1"/>
</dbReference>
<evidence type="ECO:0000259" key="2">
    <source>
        <dbReference type="PROSITE" id="PS50206"/>
    </source>
</evidence>
<dbReference type="Pfam" id="PF00581">
    <property type="entry name" value="Rhodanese"/>
    <property type="match status" value="1"/>
</dbReference>
<keyword evidence="3" id="KW-0808">Transferase</keyword>
<dbReference type="NCBIfam" id="TIGR03167">
    <property type="entry name" value="tRNA_sel_U_synt"/>
    <property type="match status" value="1"/>
</dbReference>
<dbReference type="InterPro" id="IPR036873">
    <property type="entry name" value="Rhodanese-like_dom_sf"/>
</dbReference>
<gene>
    <name evidence="3" type="primary">mnmH</name>
    <name evidence="3" type="ORF">N4261_15600</name>
</gene>